<accession>A0A8G2C9F4</accession>
<sequence>MHSVFALLKSTAAFLGLDETRCVSCFAPYSPLTDISFRSLYEEQLTTPEKTEYSERLHHQWSLSLQLCPDCLRQLAPRTQGYCPSCGMLYAKASGTPSRCSSCMITPPPWTHITLYGAYEGILRELLLKHKFHNRLDAGLTLARLLATKYYPLAITPAAVVPIPLHSSRLLHRGHNQSMLSAKLLAQKINAHLMPELLQRNRETTPQATLSKKERNRNLSGAFTATIPSALKNTHILLVDDIATTGSTLRQAAKALLSGGAGSVEVAIMARTPEPENVIR</sequence>
<reference evidence="3 4" key="1">
    <citation type="submission" date="2016-11" db="EMBL/GenBank/DDBJ databases">
        <authorList>
            <person name="Varghese N."/>
            <person name="Submissions S."/>
        </authorList>
    </citation>
    <scope>NUCLEOTIDE SEQUENCE [LARGE SCALE GENOMIC DNA]</scope>
    <source>
        <strain evidence="3 4">DSM 17919</strain>
    </source>
</reference>
<dbReference type="SUPFAM" id="SSF53271">
    <property type="entry name" value="PRTase-like"/>
    <property type="match status" value="1"/>
</dbReference>
<dbReference type="CDD" id="cd06223">
    <property type="entry name" value="PRTases_typeI"/>
    <property type="match status" value="1"/>
</dbReference>
<comment type="caution">
    <text evidence="3">The sequence shown here is derived from an EMBL/GenBank/DDBJ whole genome shotgun (WGS) entry which is preliminary data.</text>
</comment>
<proteinExistence type="inferred from homology"/>
<organism evidence="3 4">
    <name type="scientific">Halodesulfovibrio aestuarii</name>
    <dbReference type="NCBI Taxonomy" id="126333"/>
    <lineage>
        <taxon>Bacteria</taxon>
        <taxon>Pseudomonadati</taxon>
        <taxon>Thermodesulfobacteriota</taxon>
        <taxon>Desulfovibrionia</taxon>
        <taxon>Desulfovibrionales</taxon>
        <taxon>Desulfovibrionaceae</taxon>
        <taxon>Halodesulfovibrio</taxon>
    </lineage>
</organism>
<dbReference type="Pfam" id="PF00156">
    <property type="entry name" value="Pribosyltran"/>
    <property type="match status" value="1"/>
</dbReference>
<dbReference type="RefSeq" id="WP_020000434.1">
    <property type="nucleotide sequence ID" value="NZ_CP192217.1"/>
</dbReference>
<dbReference type="EMBL" id="FQZR01000003">
    <property type="protein sequence ID" value="SHJ08608.1"/>
    <property type="molecule type" value="Genomic_DNA"/>
</dbReference>
<protein>
    <submittedName>
        <fullName evidence="3">ComF family protein</fullName>
    </submittedName>
</protein>
<feature type="domain" description="Phosphoribosyltransferase" evidence="2">
    <location>
        <begin position="204"/>
        <end position="276"/>
    </location>
</feature>
<evidence type="ECO:0000259" key="2">
    <source>
        <dbReference type="Pfam" id="PF00156"/>
    </source>
</evidence>
<dbReference type="Gene3D" id="3.40.50.2020">
    <property type="match status" value="1"/>
</dbReference>
<dbReference type="InterPro" id="IPR000836">
    <property type="entry name" value="PRTase_dom"/>
</dbReference>
<evidence type="ECO:0000313" key="4">
    <source>
        <dbReference type="Proteomes" id="UP000184001"/>
    </source>
</evidence>
<evidence type="ECO:0000313" key="3">
    <source>
        <dbReference type="EMBL" id="SHJ08608.1"/>
    </source>
</evidence>
<dbReference type="PANTHER" id="PTHR47505">
    <property type="entry name" value="DNA UTILIZATION PROTEIN YHGH"/>
    <property type="match status" value="1"/>
</dbReference>
<dbReference type="InterPro" id="IPR029057">
    <property type="entry name" value="PRTase-like"/>
</dbReference>
<name>A0A8G2C9F4_9BACT</name>
<dbReference type="InterPro" id="IPR051910">
    <property type="entry name" value="ComF/GntX_DNA_util-trans"/>
</dbReference>
<comment type="similarity">
    <text evidence="1">Belongs to the ComF/GntX family.</text>
</comment>
<evidence type="ECO:0000256" key="1">
    <source>
        <dbReference type="ARBA" id="ARBA00008007"/>
    </source>
</evidence>
<dbReference type="Proteomes" id="UP000184001">
    <property type="component" value="Unassembled WGS sequence"/>
</dbReference>
<gene>
    <name evidence="3" type="ORF">SAMN05660830_01603</name>
</gene>
<dbReference type="AlphaFoldDB" id="A0A8G2C9F4"/>
<dbReference type="PANTHER" id="PTHR47505:SF1">
    <property type="entry name" value="DNA UTILIZATION PROTEIN YHGH"/>
    <property type="match status" value="1"/>
</dbReference>